<name>A0A8K0TMX2_9PEZI</name>
<keyword evidence="2" id="KW-1185">Reference proteome</keyword>
<dbReference type="Proteomes" id="UP000813385">
    <property type="component" value="Unassembled WGS sequence"/>
</dbReference>
<reference evidence="1" key="1">
    <citation type="journal article" date="2021" name="Nat. Commun.">
        <title>Genetic determinants of endophytism in the Arabidopsis root mycobiome.</title>
        <authorList>
            <person name="Mesny F."/>
            <person name="Miyauchi S."/>
            <person name="Thiergart T."/>
            <person name="Pickel B."/>
            <person name="Atanasova L."/>
            <person name="Karlsson M."/>
            <person name="Huettel B."/>
            <person name="Barry K.W."/>
            <person name="Haridas S."/>
            <person name="Chen C."/>
            <person name="Bauer D."/>
            <person name="Andreopoulos W."/>
            <person name="Pangilinan J."/>
            <person name="LaButti K."/>
            <person name="Riley R."/>
            <person name="Lipzen A."/>
            <person name="Clum A."/>
            <person name="Drula E."/>
            <person name="Henrissat B."/>
            <person name="Kohler A."/>
            <person name="Grigoriev I.V."/>
            <person name="Martin F.M."/>
            <person name="Hacquard S."/>
        </authorList>
    </citation>
    <scope>NUCLEOTIDE SEQUENCE</scope>
    <source>
        <strain evidence="1">MPI-CAGE-AT-0016</strain>
    </source>
</reference>
<sequence length="285" mass="31530">MAIRPHTDDRSAGWWRDGWMRGGWTAPTEKGCKLSPRQAVVVVGRVTQAELATPWDDTARRMCVRMKVSSDPQIQIFRAGLAAPDSLVADADADRRRSWAPKSPHGPGFGPGVSHLRRLRTRCFPAGEHTKPACLFVPAPASWLCLTPPREPVVWLFVRDLLPGSVTRPRITSKTGLLGVGWSYEPAPLFILSNEKGERHDGTLICSCCWVRAVASCDFLGRLGSLSQQSISLLGESYWIPPNVTSCGFLQVKIWRGGFWPGQSDLQWRLRWRGLGSSSEMAGNV</sequence>
<evidence type="ECO:0000313" key="1">
    <source>
        <dbReference type="EMBL" id="KAH7368516.1"/>
    </source>
</evidence>
<organism evidence="1 2">
    <name type="scientific">Plectosphaerella cucumerina</name>
    <dbReference type="NCBI Taxonomy" id="40658"/>
    <lineage>
        <taxon>Eukaryota</taxon>
        <taxon>Fungi</taxon>
        <taxon>Dikarya</taxon>
        <taxon>Ascomycota</taxon>
        <taxon>Pezizomycotina</taxon>
        <taxon>Sordariomycetes</taxon>
        <taxon>Hypocreomycetidae</taxon>
        <taxon>Glomerellales</taxon>
        <taxon>Plectosphaerellaceae</taxon>
        <taxon>Plectosphaerella</taxon>
    </lineage>
</organism>
<comment type="caution">
    <text evidence="1">The sequence shown here is derived from an EMBL/GenBank/DDBJ whole genome shotgun (WGS) entry which is preliminary data.</text>
</comment>
<gene>
    <name evidence="1" type="ORF">B0T11DRAFT_64931</name>
</gene>
<protein>
    <submittedName>
        <fullName evidence="1">Uncharacterized protein</fullName>
    </submittedName>
</protein>
<dbReference type="EMBL" id="JAGPXD010000002">
    <property type="protein sequence ID" value="KAH7368516.1"/>
    <property type="molecule type" value="Genomic_DNA"/>
</dbReference>
<accession>A0A8K0TMX2</accession>
<dbReference type="AlphaFoldDB" id="A0A8K0TMX2"/>
<proteinExistence type="predicted"/>
<evidence type="ECO:0000313" key="2">
    <source>
        <dbReference type="Proteomes" id="UP000813385"/>
    </source>
</evidence>